<dbReference type="Pfam" id="PF00067">
    <property type="entry name" value="p450"/>
    <property type="match status" value="1"/>
</dbReference>
<evidence type="ECO:0000256" key="13">
    <source>
        <dbReference type="RuleBase" id="RU000461"/>
    </source>
</evidence>
<dbReference type="Gene3D" id="1.10.630.10">
    <property type="entry name" value="Cytochrome P450"/>
    <property type="match status" value="1"/>
</dbReference>
<evidence type="ECO:0000256" key="11">
    <source>
        <dbReference type="ARBA" id="ARBA00023136"/>
    </source>
</evidence>
<evidence type="ECO:0000313" key="15">
    <source>
        <dbReference type="EMBL" id="RDL40615.1"/>
    </source>
</evidence>
<evidence type="ECO:0000256" key="6">
    <source>
        <dbReference type="ARBA" id="ARBA00022723"/>
    </source>
</evidence>
<keyword evidence="16" id="KW-1185">Reference proteome</keyword>
<feature type="transmembrane region" description="Helical" evidence="14">
    <location>
        <begin position="12"/>
        <end position="35"/>
    </location>
</feature>
<keyword evidence="6 12" id="KW-0479">Metal-binding</keyword>
<dbReference type="PRINTS" id="PR00385">
    <property type="entry name" value="P450"/>
</dbReference>
<organism evidence="15 16">
    <name type="scientific">Venustampulla echinocandica</name>
    <dbReference type="NCBI Taxonomy" id="2656787"/>
    <lineage>
        <taxon>Eukaryota</taxon>
        <taxon>Fungi</taxon>
        <taxon>Dikarya</taxon>
        <taxon>Ascomycota</taxon>
        <taxon>Pezizomycotina</taxon>
        <taxon>Leotiomycetes</taxon>
        <taxon>Helotiales</taxon>
        <taxon>Pleuroascaceae</taxon>
        <taxon>Venustampulla</taxon>
    </lineage>
</organism>
<dbReference type="GO" id="GO:0016020">
    <property type="term" value="C:membrane"/>
    <property type="evidence" value="ECO:0007669"/>
    <property type="project" value="UniProtKB-SubCell"/>
</dbReference>
<dbReference type="RefSeq" id="XP_031873271.1">
    <property type="nucleotide sequence ID" value="XM_032009217.1"/>
</dbReference>
<comment type="caution">
    <text evidence="15">The sequence shown here is derived from an EMBL/GenBank/DDBJ whole genome shotgun (WGS) entry which is preliminary data.</text>
</comment>
<keyword evidence="7 14" id="KW-1133">Transmembrane helix</keyword>
<keyword evidence="4 12" id="KW-0349">Heme</keyword>
<dbReference type="PROSITE" id="PS00086">
    <property type="entry name" value="CYTOCHROME_P450"/>
    <property type="match status" value="1"/>
</dbReference>
<keyword evidence="10 13" id="KW-0503">Monooxygenase</keyword>
<comment type="similarity">
    <text evidence="3 13">Belongs to the cytochrome P450 family.</text>
</comment>
<dbReference type="CDD" id="cd11062">
    <property type="entry name" value="CYP58-like"/>
    <property type="match status" value="1"/>
</dbReference>
<reference evidence="15 16" key="1">
    <citation type="journal article" date="2018" name="IMA Fungus">
        <title>IMA Genome-F 9: Draft genome sequence of Annulohypoxylon stygium, Aspergillus mulundensis, Berkeleyomyces basicola (syn. Thielaviopsis basicola), Ceratocystis smalleyi, two Cercospora beticola strains, Coleophoma cylindrospora, Fusarium fracticaudum, Phialophora cf. hyalina, and Morchella septimelata.</title>
        <authorList>
            <person name="Wingfield B.D."/>
            <person name="Bills G.F."/>
            <person name="Dong Y."/>
            <person name="Huang W."/>
            <person name="Nel W.J."/>
            <person name="Swalarsk-Parry B.S."/>
            <person name="Vaghefi N."/>
            <person name="Wilken P.M."/>
            <person name="An Z."/>
            <person name="de Beer Z.W."/>
            <person name="De Vos L."/>
            <person name="Chen L."/>
            <person name="Duong T.A."/>
            <person name="Gao Y."/>
            <person name="Hammerbacher A."/>
            <person name="Kikkert J.R."/>
            <person name="Li Y."/>
            <person name="Li H."/>
            <person name="Li K."/>
            <person name="Li Q."/>
            <person name="Liu X."/>
            <person name="Ma X."/>
            <person name="Naidoo K."/>
            <person name="Pethybridge S.J."/>
            <person name="Sun J."/>
            <person name="Steenkamp E.T."/>
            <person name="van der Nest M.A."/>
            <person name="van Wyk S."/>
            <person name="Wingfield M.J."/>
            <person name="Xiong C."/>
            <person name="Yue Q."/>
            <person name="Zhang X."/>
        </authorList>
    </citation>
    <scope>NUCLEOTIDE SEQUENCE [LARGE SCALE GENOMIC DNA]</scope>
    <source>
        <strain evidence="15 16">BP 5553</strain>
    </source>
</reference>
<evidence type="ECO:0000256" key="7">
    <source>
        <dbReference type="ARBA" id="ARBA00022989"/>
    </source>
</evidence>
<evidence type="ECO:0000256" key="10">
    <source>
        <dbReference type="ARBA" id="ARBA00023033"/>
    </source>
</evidence>
<comment type="subcellular location">
    <subcellularLocation>
        <location evidence="2">Membrane</location>
        <topology evidence="2">Single-pass membrane protein</topology>
    </subcellularLocation>
</comment>
<dbReference type="InterPro" id="IPR002401">
    <property type="entry name" value="Cyt_P450_E_grp-I"/>
</dbReference>
<evidence type="ECO:0000256" key="1">
    <source>
        <dbReference type="ARBA" id="ARBA00001971"/>
    </source>
</evidence>
<evidence type="ECO:0000256" key="3">
    <source>
        <dbReference type="ARBA" id="ARBA00010617"/>
    </source>
</evidence>
<evidence type="ECO:0000256" key="8">
    <source>
        <dbReference type="ARBA" id="ARBA00023002"/>
    </source>
</evidence>
<gene>
    <name evidence="15" type="ORF">BP5553_00594</name>
</gene>
<keyword evidence="5 14" id="KW-0812">Transmembrane</keyword>
<evidence type="ECO:0000313" key="16">
    <source>
        <dbReference type="Proteomes" id="UP000254866"/>
    </source>
</evidence>
<dbReference type="InterPro" id="IPR036396">
    <property type="entry name" value="Cyt_P450_sf"/>
</dbReference>
<dbReference type="EMBL" id="NPIC01000001">
    <property type="protein sequence ID" value="RDL40615.1"/>
    <property type="molecule type" value="Genomic_DNA"/>
</dbReference>
<protein>
    <submittedName>
        <fullName evidence="15">Cytochrome P450</fullName>
    </submittedName>
</protein>
<accession>A0A370TYM2</accession>
<dbReference type="InterPro" id="IPR017972">
    <property type="entry name" value="Cyt_P450_CS"/>
</dbReference>
<sequence>MLYFFISGLDVSPVLLLVCLLVVYWASLVIFRLYLSPLSKFPGSKLAAATLWYEFYYEVIQRGQFSFKIREWHEQYGPVVRINPFEIHVDDPDGEFYHVVFAGTAVRDKHEYYTAQFGTGKTGFGTVSHYLHRVRRRALNPFFQPASILQFEPVIRANLAKLCERIDQYRKADLGAMPMRIVYMCLTTDVITSFALNYSWNHLDSPDFNPWWWHTTQNTAAMSKWTKQFPWLLPIFKSLPDVIVGTLNPALVLVLHMQRKIKNIVEDILEENRKQDPTELEAPRTIFHQLLDSDMPPKEKQLENLWQEGQNVLGAGADTVALVLTLTTYYLLENPSKLLKLKNELKAASKDKDSPLSLVELQSLPYLTGVVLEGLRLSYGTTTRLTRIAPTEDLKLQDLVIPAGTPISMSAICMHHNEQIFPDSHSFTPERWSDQPDGGKALERYMVSFSKGSRQCIGMGLAKAEIILTIATIFTRYDNMELVDMDFERDVALKHDMFLPQPSKESRGVRVLFKANGTGTDSGSN</sequence>
<dbReference type="PRINTS" id="PR00463">
    <property type="entry name" value="EP450I"/>
</dbReference>
<dbReference type="GO" id="GO:0004497">
    <property type="term" value="F:monooxygenase activity"/>
    <property type="evidence" value="ECO:0007669"/>
    <property type="project" value="UniProtKB-KW"/>
</dbReference>
<dbReference type="FunFam" id="1.10.630.10:FF:000069">
    <property type="entry name" value="Cytochrome P450, putative (Eurofung)"/>
    <property type="match status" value="1"/>
</dbReference>
<dbReference type="Proteomes" id="UP000254866">
    <property type="component" value="Unassembled WGS sequence"/>
</dbReference>
<evidence type="ECO:0000256" key="4">
    <source>
        <dbReference type="ARBA" id="ARBA00022617"/>
    </source>
</evidence>
<dbReference type="GO" id="GO:0005506">
    <property type="term" value="F:iron ion binding"/>
    <property type="evidence" value="ECO:0007669"/>
    <property type="project" value="InterPro"/>
</dbReference>
<proteinExistence type="inferred from homology"/>
<dbReference type="GO" id="GO:0020037">
    <property type="term" value="F:heme binding"/>
    <property type="evidence" value="ECO:0007669"/>
    <property type="project" value="InterPro"/>
</dbReference>
<dbReference type="PANTHER" id="PTHR24305:SF157">
    <property type="entry name" value="N-ACETYLTRYPTOPHAN 6-HYDROXYLASE IVOC-RELATED"/>
    <property type="match status" value="1"/>
</dbReference>
<evidence type="ECO:0000256" key="14">
    <source>
        <dbReference type="SAM" id="Phobius"/>
    </source>
</evidence>
<evidence type="ECO:0000256" key="12">
    <source>
        <dbReference type="PIRSR" id="PIRSR602401-1"/>
    </source>
</evidence>
<feature type="binding site" description="axial binding residue" evidence="12">
    <location>
        <position position="456"/>
    </location>
    <ligand>
        <name>heme</name>
        <dbReference type="ChEBI" id="CHEBI:30413"/>
    </ligand>
    <ligandPart>
        <name>Fe</name>
        <dbReference type="ChEBI" id="CHEBI:18248"/>
    </ligandPart>
</feature>
<name>A0A370TYM2_9HELO</name>
<dbReference type="PANTHER" id="PTHR24305">
    <property type="entry name" value="CYTOCHROME P450"/>
    <property type="match status" value="1"/>
</dbReference>
<dbReference type="InterPro" id="IPR001128">
    <property type="entry name" value="Cyt_P450"/>
</dbReference>
<dbReference type="GeneID" id="43593443"/>
<comment type="cofactor">
    <cofactor evidence="1 12">
        <name>heme</name>
        <dbReference type="ChEBI" id="CHEBI:30413"/>
    </cofactor>
</comment>
<keyword evidence="8 13" id="KW-0560">Oxidoreductase</keyword>
<dbReference type="SUPFAM" id="SSF48264">
    <property type="entry name" value="Cytochrome P450"/>
    <property type="match status" value="1"/>
</dbReference>
<keyword evidence="11 14" id="KW-0472">Membrane</keyword>
<dbReference type="AlphaFoldDB" id="A0A370TYM2"/>
<evidence type="ECO:0000256" key="9">
    <source>
        <dbReference type="ARBA" id="ARBA00023004"/>
    </source>
</evidence>
<dbReference type="STRING" id="2656787.A0A370TYM2"/>
<evidence type="ECO:0000256" key="2">
    <source>
        <dbReference type="ARBA" id="ARBA00004167"/>
    </source>
</evidence>
<dbReference type="InterPro" id="IPR050121">
    <property type="entry name" value="Cytochrome_P450_monoxygenase"/>
</dbReference>
<keyword evidence="9 12" id="KW-0408">Iron</keyword>
<dbReference type="OrthoDB" id="3945418at2759"/>
<dbReference type="GO" id="GO:0016705">
    <property type="term" value="F:oxidoreductase activity, acting on paired donors, with incorporation or reduction of molecular oxygen"/>
    <property type="evidence" value="ECO:0007669"/>
    <property type="project" value="InterPro"/>
</dbReference>
<evidence type="ECO:0000256" key="5">
    <source>
        <dbReference type="ARBA" id="ARBA00022692"/>
    </source>
</evidence>